<organism evidence="3 4">
    <name type="scientific">Paenibacillus radicis</name>
    <name type="common">ex Xue et al. 2023</name>
    <dbReference type="NCBI Taxonomy" id="2972489"/>
    <lineage>
        <taxon>Bacteria</taxon>
        <taxon>Bacillati</taxon>
        <taxon>Bacillota</taxon>
        <taxon>Bacilli</taxon>
        <taxon>Bacillales</taxon>
        <taxon>Paenibacillaceae</taxon>
        <taxon>Paenibacillus</taxon>
    </lineage>
</organism>
<dbReference type="Pfam" id="PF00293">
    <property type="entry name" value="NUDIX"/>
    <property type="match status" value="1"/>
</dbReference>
<feature type="domain" description="Nudix hydrolase" evidence="2">
    <location>
        <begin position="1"/>
        <end position="49"/>
    </location>
</feature>
<dbReference type="EMBL" id="JANQBD010000012">
    <property type="protein sequence ID" value="MCR8633076.1"/>
    <property type="molecule type" value="Genomic_DNA"/>
</dbReference>
<gene>
    <name evidence="3" type="ORF">NV381_17895</name>
</gene>
<dbReference type="Gene3D" id="3.90.79.10">
    <property type="entry name" value="Nucleoside Triphosphate Pyrophosphohydrolase"/>
    <property type="match status" value="1"/>
</dbReference>
<dbReference type="InterPro" id="IPR020476">
    <property type="entry name" value="Nudix_hydrolase"/>
</dbReference>
<evidence type="ECO:0000259" key="2">
    <source>
        <dbReference type="PROSITE" id="PS51462"/>
    </source>
</evidence>
<dbReference type="PROSITE" id="PS51462">
    <property type="entry name" value="NUDIX"/>
    <property type="match status" value="1"/>
</dbReference>
<evidence type="ECO:0000313" key="3">
    <source>
        <dbReference type="EMBL" id="MCR8633076.1"/>
    </source>
</evidence>
<dbReference type="PRINTS" id="PR00502">
    <property type="entry name" value="NUDIXFAMILY"/>
</dbReference>
<comment type="caution">
    <text evidence="3">The sequence shown here is derived from an EMBL/GenBank/DDBJ whole genome shotgun (WGS) entry which is preliminary data.</text>
</comment>
<evidence type="ECO:0000256" key="1">
    <source>
        <dbReference type="ARBA" id="ARBA00022801"/>
    </source>
</evidence>
<keyword evidence="1" id="KW-0378">Hydrolase</keyword>
<sequence length="49" mass="5488">MGTRSSVAIIKNDQLLMVRQLYKGEEIWTFPGGSIEEGETPEHAAIREV</sequence>
<dbReference type="RefSeq" id="WP_258214647.1">
    <property type="nucleotide sequence ID" value="NZ_JANQBD010000012.1"/>
</dbReference>
<keyword evidence="4" id="KW-1185">Reference proteome</keyword>
<dbReference type="InterPro" id="IPR000086">
    <property type="entry name" value="NUDIX_hydrolase_dom"/>
</dbReference>
<evidence type="ECO:0000313" key="4">
    <source>
        <dbReference type="Proteomes" id="UP001300012"/>
    </source>
</evidence>
<accession>A0ABT1YIS7</accession>
<dbReference type="Proteomes" id="UP001300012">
    <property type="component" value="Unassembled WGS sequence"/>
</dbReference>
<dbReference type="SUPFAM" id="SSF55811">
    <property type="entry name" value="Nudix"/>
    <property type="match status" value="1"/>
</dbReference>
<reference evidence="3 4" key="1">
    <citation type="submission" date="2022-08" db="EMBL/GenBank/DDBJ databases">
        <title>Paenibacillus endoradicis sp. nov., Paenibacillus radicibacter sp. nov and Paenibacillus pararadicis sp. nov., three cold-adapted plant growth-promoting bacteria isolated from root of Larix gmelinii in Great Khingan.</title>
        <authorList>
            <person name="Xue H."/>
        </authorList>
    </citation>
    <scope>NUCLEOTIDE SEQUENCE [LARGE SCALE GENOMIC DNA]</scope>
    <source>
        <strain evidence="3 4">N5-1-1-5</strain>
    </source>
</reference>
<protein>
    <submittedName>
        <fullName evidence="3">NUDIX domain-containing protein</fullName>
    </submittedName>
</protein>
<dbReference type="InterPro" id="IPR015797">
    <property type="entry name" value="NUDIX_hydrolase-like_dom_sf"/>
</dbReference>
<name>A0ABT1YIS7_9BACL</name>
<proteinExistence type="predicted"/>